<dbReference type="Proteomes" id="UP000034627">
    <property type="component" value="Unassembled WGS sequence"/>
</dbReference>
<proteinExistence type="predicted"/>
<dbReference type="EMBL" id="LBYR01000004">
    <property type="protein sequence ID" value="KKR56123.1"/>
    <property type="molecule type" value="Genomic_DNA"/>
</dbReference>
<name>A0A0G0RUC2_9BACT</name>
<accession>A0A0G0RUC2</accession>
<gene>
    <name evidence="1" type="ORF">UT93_C0004G0001</name>
</gene>
<evidence type="ECO:0000313" key="2">
    <source>
        <dbReference type="Proteomes" id="UP000034627"/>
    </source>
</evidence>
<protein>
    <submittedName>
        <fullName evidence="1">Uncharacterized protein</fullName>
    </submittedName>
</protein>
<organism evidence="1 2">
    <name type="scientific">Candidatus Woesebacteria bacterium GW2011_GWF1_40_24</name>
    <dbReference type="NCBI Taxonomy" id="1618601"/>
    <lineage>
        <taxon>Bacteria</taxon>
        <taxon>Candidatus Woeseibacteriota</taxon>
    </lineage>
</organism>
<reference evidence="1 2" key="1">
    <citation type="journal article" date="2015" name="Nature">
        <title>rRNA introns, odd ribosomes, and small enigmatic genomes across a large radiation of phyla.</title>
        <authorList>
            <person name="Brown C.T."/>
            <person name="Hug L.A."/>
            <person name="Thomas B.C."/>
            <person name="Sharon I."/>
            <person name="Castelle C.J."/>
            <person name="Singh A."/>
            <person name="Wilkins M.J."/>
            <person name="Williams K.H."/>
            <person name="Banfield J.F."/>
        </authorList>
    </citation>
    <scope>NUCLEOTIDE SEQUENCE [LARGE SCALE GENOMIC DNA]</scope>
</reference>
<dbReference type="AlphaFoldDB" id="A0A0G0RUC2"/>
<sequence length="150" mass="16876">MANVELQSRSQVNYELVGKKLLSGEAMNDVEKNSVFGIATEFASNLVDNKADSLQGILQQSQDVRDHMNVIVLDRLVSLYQSGSTVMFENLKKTVCDSLSIKENRLSDERLYAFLSSSLDNYFGNEISSEVKKGMDFIRETVERIVPTKI</sequence>
<evidence type="ECO:0000313" key="1">
    <source>
        <dbReference type="EMBL" id="KKR56123.1"/>
    </source>
</evidence>
<comment type="caution">
    <text evidence="1">The sequence shown here is derived from an EMBL/GenBank/DDBJ whole genome shotgun (WGS) entry which is preliminary data.</text>
</comment>